<name>X1H4T6_9ZZZZ</name>
<sequence>MPDPVELTPSSTDWWNNDYGYSIKKETYPGAMYMGWENFYMVWYGTDPPFPPWEPTYNLTVDQSASCCSVDVGAPVNATVAAGTNQTFTDLEYEVVISVNADNSAPCCDFDQWTGNVANPGSASTSITMHGDETVTAECSEAAHVPWDVNCDGDVNEEDMNLLYDHFGETGDPGWILEDVKEDGKIDVLDMILVGQHWTE</sequence>
<dbReference type="InterPro" id="IPR036439">
    <property type="entry name" value="Dockerin_dom_sf"/>
</dbReference>
<dbReference type="PROSITE" id="PS00018">
    <property type="entry name" value="EF_HAND_1"/>
    <property type="match status" value="1"/>
</dbReference>
<evidence type="ECO:0008006" key="2">
    <source>
        <dbReference type="Google" id="ProtNLM"/>
    </source>
</evidence>
<dbReference type="CDD" id="cd14254">
    <property type="entry name" value="Dockerin_II"/>
    <property type="match status" value="1"/>
</dbReference>
<comment type="caution">
    <text evidence="1">The sequence shown here is derived from an EMBL/GenBank/DDBJ whole genome shotgun (WGS) entry which is preliminary data.</text>
</comment>
<accession>X1H4T6</accession>
<evidence type="ECO:0000313" key="1">
    <source>
        <dbReference type="EMBL" id="GAH40308.1"/>
    </source>
</evidence>
<dbReference type="InterPro" id="IPR018247">
    <property type="entry name" value="EF_Hand_1_Ca_BS"/>
</dbReference>
<reference evidence="1" key="1">
    <citation type="journal article" date="2014" name="Front. Microbiol.">
        <title>High frequency of phylogenetically diverse reductive dehalogenase-homologous genes in deep subseafloor sedimentary metagenomes.</title>
        <authorList>
            <person name="Kawai M."/>
            <person name="Futagami T."/>
            <person name="Toyoda A."/>
            <person name="Takaki Y."/>
            <person name="Nishi S."/>
            <person name="Hori S."/>
            <person name="Arai W."/>
            <person name="Tsubouchi T."/>
            <person name="Morono Y."/>
            <person name="Uchiyama I."/>
            <person name="Ito T."/>
            <person name="Fujiyama A."/>
            <person name="Inagaki F."/>
            <person name="Takami H."/>
        </authorList>
    </citation>
    <scope>NUCLEOTIDE SEQUENCE</scope>
    <source>
        <strain evidence="1">Expedition CK06-06</strain>
    </source>
</reference>
<dbReference type="EMBL" id="BARU01005711">
    <property type="protein sequence ID" value="GAH40308.1"/>
    <property type="molecule type" value="Genomic_DNA"/>
</dbReference>
<dbReference type="Gene3D" id="1.10.1330.10">
    <property type="entry name" value="Dockerin domain"/>
    <property type="match status" value="1"/>
</dbReference>
<gene>
    <name evidence="1" type="ORF">S03H2_11175</name>
</gene>
<organism evidence="1">
    <name type="scientific">marine sediment metagenome</name>
    <dbReference type="NCBI Taxonomy" id="412755"/>
    <lineage>
        <taxon>unclassified sequences</taxon>
        <taxon>metagenomes</taxon>
        <taxon>ecological metagenomes</taxon>
    </lineage>
</organism>
<dbReference type="GO" id="GO:0000272">
    <property type="term" value="P:polysaccharide catabolic process"/>
    <property type="evidence" value="ECO:0007669"/>
    <property type="project" value="InterPro"/>
</dbReference>
<protein>
    <recommendedName>
        <fullName evidence="2">Dockerin domain-containing protein</fullName>
    </recommendedName>
</protein>
<proteinExistence type="predicted"/>
<dbReference type="SUPFAM" id="SSF63446">
    <property type="entry name" value="Type I dockerin domain"/>
    <property type="match status" value="1"/>
</dbReference>
<dbReference type="AlphaFoldDB" id="X1H4T6"/>